<evidence type="ECO:0000313" key="3">
    <source>
        <dbReference type="Proteomes" id="UP000001941"/>
    </source>
</evidence>
<proteinExistence type="predicted"/>
<dbReference type="PANTHER" id="PTHR37291:SF1">
    <property type="entry name" value="TYPE IV METHYL-DIRECTED RESTRICTION ENZYME ECOKMCRB SUBUNIT"/>
    <property type="match status" value="1"/>
</dbReference>
<dbReference type="Gene3D" id="3.30.920.90">
    <property type="match status" value="1"/>
</dbReference>
<sequence>MKFIHALHEDDVPFYFANNKGEKLTEEIAFDKNNDESYGISSLEIISPNVALKTLDKSTFFAGGLAIPKKSYKYFGIENLQSNQRKPTTIIYRNKKFEAYFTAQKSYKALQYYNDFMVEIRNKYPYAAKKLREYRGKIDNGPKMEITINLEKNELNIDFIGDDIMNDYIPFSSEDFLKLFSDIKKFVAQSHSHDLTTKSYIEYFGEFQVTKSFGQGTPAKVSWLSLSVSSEQQKRYFVSFYYDKFGKLFLVLGIKEDIQEKYDWPSDIQKIYPRFSDINVSDAIANRYPKSRIFKEFSVDIKNIDTSLEALKEDIEQSLSNALQLLFQVINSSEKPKIIWRLSPGKKGIYWEEWRNANICSLNIPEYKPYFNELDQITDRDSFKTRLKELARIVHPENSNFDLSISHQNTIWSYFHEMKIGDTIIASTGKSRIYGIGTIKSNVLFQDSEDCPVIREVHWEYDDLNIPIPSEVSGNFLSALNKLSLDDYSKIITSIESGFSTNLDSIIQLLERKGQIILYGPPGTGKTYSVQSLIKKTASTPYISTTKDYGNIQFFWLITYKDKYDDISTINSKSIYTYQWKSNYNYSKYFYMINEGDYFAIYLWDENKIIGYAKCIKKDEESFQYQFITLLDGPKYGILKSDPEFSKGKIIRTKGNARITILENEEFERLIFLSGIKYEELGIKITGNEIIQYPSEFITFHQSFSYEEFIEGLRPITDADGRISYSVKEGIFKDLCRTAYNTLLTLANIDKRWNEDQDVPHLTDEETQYALSLAPKVPFYLVIDEINRGDISRIFGELITLLEKDKRLLAPHEITTKLPSSRTRFGIPPNLFLIGTMNTADKSIALIDIALRRRFGFIEMMPDYDLLYRTLSSDDESLLEVYSIAIALLRTINQRILEEHDREHQIGHSFLLKLKDARTRDQAISELSMIWYHEIIPLLHEYFYDAPRKLFKVIGPEFMKSDPKCIYFYPEKEGESFLSACKSISKGYDLNGLSSTDAL</sequence>
<dbReference type="InterPro" id="IPR003593">
    <property type="entry name" value="AAA+_ATPase"/>
</dbReference>
<dbReference type="SMART" id="SM00382">
    <property type="entry name" value="AAA"/>
    <property type="match status" value="1"/>
</dbReference>
<feature type="domain" description="AAA+ ATPase" evidence="1">
    <location>
        <begin position="512"/>
        <end position="865"/>
    </location>
</feature>
<dbReference type="PANTHER" id="PTHR37291">
    <property type="entry name" value="5-METHYLCYTOSINE-SPECIFIC RESTRICTION ENZYME B"/>
    <property type="match status" value="1"/>
</dbReference>
<dbReference type="Proteomes" id="UP000001941">
    <property type="component" value="Chromosome"/>
</dbReference>
<organism evidence="2 3">
    <name type="scientific">Methanospirillum hungatei JF-1 (strain ATCC 27890 / DSM 864 / NBRC 100397 / JF-1)</name>
    <dbReference type="NCBI Taxonomy" id="323259"/>
    <lineage>
        <taxon>Archaea</taxon>
        <taxon>Methanobacteriati</taxon>
        <taxon>Methanobacteriota</taxon>
        <taxon>Stenosarchaea group</taxon>
        <taxon>Methanomicrobia</taxon>
        <taxon>Methanomicrobiales</taxon>
        <taxon>Methanospirillaceae</taxon>
        <taxon>Methanospirillum</taxon>
    </lineage>
</organism>
<accession>Q2FNZ6</accession>
<dbReference type="RefSeq" id="WP_011448316.1">
    <property type="nucleotide sequence ID" value="NC_007796.1"/>
</dbReference>
<name>Q2FNZ6_METHJ</name>
<dbReference type="EMBL" id="CP000254">
    <property type="protein sequence ID" value="ABD41039.1"/>
    <property type="molecule type" value="Genomic_DNA"/>
</dbReference>
<dbReference type="InterPro" id="IPR011704">
    <property type="entry name" value="ATPase_dyneun-rel_AAA"/>
</dbReference>
<dbReference type="REBASE" id="12008">
    <property type="entry name" value="MhuMcrBCP"/>
</dbReference>
<dbReference type="SUPFAM" id="SSF52540">
    <property type="entry name" value="P-loop containing nucleoside triphosphate hydrolases"/>
    <property type="match status" value="1"/>
</dbReference>
<evidence type="ECO:0000313" key="2">
    <source>
        <dbReference type="EMBL" id="ABD41039.1"/>
    </source>
</evidence>
<protein>
    <submittedName>
        <fullName evidence="2">ATPase associated with various cellular activities, AAA_5</fullName>
    </submittedName>
</protein>
<dbReference type="STRING" id="323259.Mhun_1298"/>
<gene>
    <name evidence="2" type="ordered locus">Mhun_1298</name>
</gene>
<dbReference type="InterPro" id="IPR027417">
    <property type="entry name" value="P-loop_NTPase"/>
</dbReference>
<dbReference type="GO" id="GO:0005524">
    <property type="term" value="F:ATP binding"/>
    <property type="evidence" value="ECO:0007669"/>
    <property type="project" value="InterPro"/>
</dbReference>
<dbReference type="KEGG" id="mhu:Mhun_1298"/>
<keyword evidence="3" id="KW-1185">Reference proteome</keyword>
<dbReference type="Pfam" id="PF07728">
    <property type="entry name" value="AAA_5"/>
    <property type="match status" value="1"/>
</dbReference>
<reference evidence="3" key="1">
    <citation type="journal article" date="2016" name="Stand. Genomic Sci.">
        <title>Complete genome sequence of Methanospirillum hungatei type strain JF1.</title>
        <authorList>
            <person name="Gunsalus R.P."/>
            <person name="Cook L.E."/>
            <person name="Crable B."/>
            <person name="Rohlin L."/>
            <person name="McDonald E."/>
            <person name="Mouttaki H."/>
            <person name="Sieber J.R."/>
            <person name="Poweleit N."/>
            <person name="Zhou H."/>
            <person name="Lapidus A.L."/>
            <person name="Daligault H.E."/>
            <person name="Land M."/>
            <person name="Gilna P."/>
            <person name="Ivanova N."/>
            <person name="Kyrpides N."/>
            <person name="Culley D.E."/>
            <person name="McInerney M.J."/>
        </authorList>
    </citation>
    <scope>NUCLEOTIDE SEQUENCE [LARGE SCALE GENOMIC DNA]</scope>
    <source>
        <strain evidence="3">ATCC 27890 / DSM 864 / NBRC 100397 / JF-1</strain>
    </source>
</reference>
<dbReference type="AlphaFoldDB" id="Q2FNZ6"/>
<dbReference type="eggNOG" id="arCOG03779">
    <property type="taxonomic scope" value="Archaea"/>
</dbReference>
<dbReference type="GO" id="GO:0016887">
    <property type="term" value="F:ATP hydrolysis activity"/>
    <property type="evidence" value="ECO:0007669"/>
    <property type="project" value="InterPro"/>
</dbReference>
<dbReference type="Gene3D" id="3.40.50.300">
    <property type="entry name" value="P-loop containing nucleotide triphosphate hydrolases"/>
    <property type="match status" value="2"/>
</dbReference>
<dbReference type="EnsemblBacteria" id="ABD41039">
    <property type="protein sequence ID" value="ABD41039"/>
    <property type="gene ID" value="Mhun_1298"/>
</dbReference>
<dbReference type="OrthoDB" id="9837at2157"/>
<dbReference type="InParanoid" id="Q2FNZ6"/>
<dbReference type="HOGENOM" id="CLU_299897_0_0_2"/>
<evidence type="ECO:0000259" key="1">
    <source>
        <dbReference type="SMART" id="SM00382"/>
    </source>
</evidence>
<dbReference type="InterPro" id="IPR052934">
    <property type="entry name" value="Methyl-DNA_Rec/Restrict_Enz"/>
</dbReference>
<dbReference type="GeneID" id="25393493"/>